<feature type="transmembrane region" description="Helical" evidence="1">
    <location>
        <begin position="125"/>
        <end position="150"/>
    </location>
</feature>
<organism evidence="2">
    <name type="scientific">Wuchereria bancrofti</name>
    <dbReference type="NCBI Taxonomy" id="6293"/>
    <lineage>
        <taxon>Eukaryota</taxon>
        <taxon>Metazoa</taxon>
        <taxon>Ecdysozoa</taxon>
        <taxon>Nematoda</taxon>
        <taxon>Chromadorea</taxon>
        <taxon>Rhabditida</taxon>
        <taxon>Spirurina</taxon>
        <taxon>Spiruromorpha</taxon>
        <taxon>Filarioidea</taxon>
        <taxon>Onchocercidae</taxon>
        <taxon>Wuchereria</taxon>
    </lineage>
</organism>
<reference evidence="2" key="1">
    <citation type="submission" date="2016-11" db="UniProtKB">
        <authorList>
            <consortium name="WormBaseParasite"/>
        </authorList>
    </citation>
    <scope>IDENTIFICATION</scope>
    <source>
        <strain evidence="2">pt0022</strain>
    </source>
</reference>
<keyword evidence="1" id="KW-1133">Transmembrane helix</keyword>
<evidence type="ECO:0000256" key="1">
    <source>
        <dbReference type="SAM" id="Phobius"/>
    </source>
</evidence>
<feature type="transmembrane region" description="Helical" evidence="1">
    <location>
        <begin position="85"/>
        <end position="105"/>
    </location>
</feature>
<evidence type="ECO:0000313" key="2">
    <source>
        <dbReference type="WBParaSite" id="maker-PairedContig_322-snap-gene-1.28-mRNA-1"/>
    </source>
</evidence>
<sequence length="167" mass="19640">MKLIDWNRSRNRFHIEGDIRALNGISVELYISLLTVVYSVLQGMIFQKPVNAVLFAIIGLTQLRLFWFLYTGWRYKSSYLLRMHFVLSLFCIIVIFALCVIIGFMDIYSIGPFHLIHLRSYFQSHILVGICSLVPFIIGFNASWRFYWVITNGCINRNRNFCLQDKL</sequence>
<feature type="transmembrane region" description="Helical" evidence="1">
    <location>
        <begin position="53"/>
        <end position="73"/>
    </location>
</feature>
<name>A0A1I8EMI4_WUCBA</name>
<dbReference type="AlphaFoldDB" id="A0A1I8EMI4"/>
<protein>
    <submittedName>
        <fullName evidence="2">Uncharacterized protein</fullName>
    </submittedName>
</protein>
<accession>A0A1I8EMI4</accession>
<keyword evidence="1" id="KW-0812">Transmembrane</keyword>
<dbReference type="WBParaSite" id="maker-PairedContig_322-snap-gene-1.28-mRNA-1">
    <property type="protein sequence ID" value="maker-PairedContig_322-snap-gene-1.28-mRNA-1"/>
    <property type="gene ID" value="maker-PairedContig_322-snap-gene-1.28"/>
</dbReference>
<proteinExistence type="predicted"/>
<keyword evidence="1" id="KW-0472">Membrane</keyword>
<feature type="transmembrane region" description="Helical" evidence="1">
    <location>
        <begin position="21"/>
        <end position="41"/>
    </location>
</feature>